<dbReference type="GO" id="GO:0047663">
    <property type="term" value="F:aminoglycoside 6'-N-acetyltransferase activity"/>
    <property type="evidence" value="ECO:0007669"/>
    <property type="project" value="UniProtKB-EC"/>
</dbReference>
<dbReference type="Pfam" id="PF00583">
    <property type="entry name" value="Acetyltransf_1"/>
    <property type="match status" value="1"/>
</dbReference>
<dbReference type="InterPro" id="IPR000182">
    <property type="entry name" value="GNAT_dom"/>
</dbReference>
<name>A0A7X0CBX3_9ACTN</name>
<proteinExistence type="inferred from homology"/>
<evidence type="ECO:0000313" key="6">
    <source>
        <dbReference type="Proteomes" id="UP000583800"/>
    </source>
</evidence>
<dbReference type="SUPFAM" id="SSF55729">
    <property type="entry name" value="Acyl-CoA N-acyltransferases (Nat)"/>
    <property type="match status" value="1"/>
</dbReference>
<gene>
    <name evidence="5" type="ORF">FHU36_008431</name>
</gene>
<dbReference type="InterPro" id="IPR016181">
    <property type="entry name" value="Acyl_CoA_acyltransferase"/>
</dbReference>
<dbReference type="EC" id="2.3.1.82" evidence="5"/>
<evidence type="ECO:0000259" key="4">
    <source>
        <dbReference type="PROSITE" id="PS51186"/>
    </source>
</evidence>
<dbReference type="PROSITE" id="PS51186">
    <property type="entry name" value="GNAT"/>
    <property type="match status" value="1"/>
</dbReference>
<dbReference type="AlphaFoldDB" id="A0A7X0CBX3"/>
<dbReference type="Gene3D" id="3.40.630.30">
    <property type="match status" value="1"/>
</dbReference>
<organism evidence="5 6">
    <name type="scientific">Nonomuraea muscovyensis</name>
    <dbReference type="NCBI Taxonomy" id="1124761"/>
    <lineage>
        <taxon>Bacteria</taxon>
        <taxon>Bacillati</taxon>
        <taxon>Actinomycetota</taxon>
        <taxon>Actinomycetes</taxon>
        <taxon>Streptosporangiales</taxon>
        <taxon>Streptosporangiaceae</taxon>
        <taxon>Nonomuraea</taxon>
    </lineage>
</organism>
<keyword evidence="2 5" id="KW-0012">Acyltransferase</keyword>
<comment type="caution">
    <text evidence="5">The sequence shown here is derived from an EMBL/GenBank/DDBJ whole genome shotgun (WGS) entry which is preliminary data.</text>
</comment>
<accession>A0A7X0CBX3</accession>
<protein>
    <submittedName>
        <fullName evidence="5">Aminoglycoside 6'-N-acetyltransferase</fullName>
        <ecNumber evidence="5">2.3.1.82</ecNumber>
    </submittedName>
</protein>
<dbReference type="InterPro" id="IPR051531">
    <property type="entry name" value="N-acetyltransferase"/>
</dbReference>
<evidence type="ECO:0000256" key="1">
    <source>
        <dbReference type="ARBA" id="ARBA00022679"/>
    </source>
</evidence>
<keyword evidence="6" id="KW-1185">Reference proteome</keyword>
<reference evidence="5 6" key="1">
    <citation type="submission" date="2020-08" db="EMBL/GenBank/DDBJ databases">
        <title>Sequencing the genomes of 1000 actinobacteria strains.</title>
        <authorList>
            <person name="Klenk H.-P."/>
        </authorList>
    </citation>
    <scope>NUCLEOTIDE SEQUENCE [LARGE SCALE GENOMIC DNA]</scope>
    <source>
        <strain evidence="5 6">DSM 45913</strain>
    </source>
</reference>
<dbReference type="PANTHER" id="PTHR43792">
    <property type="entry name" value="GNAT FAMILY, PUTATIVE (AFU_ORTHOLOGUE AFUA_3G00765)-RELATED-RELATED"/>
    <property type="match status" value="1"/>
</dbReference>
<sequence length="157" mass="18042">MELRGDRLVLRDAVEGDVARLREILETPEVAKWWGPVDEFDDMLAITRGGEVIGAIQYEEVEDPMYRSAGIDIFLDPRCHGQGYGQEAIRILARWLIEERGHHRLTIDPAAHNETAIRAYERVGFRRVGIMRAYERDPGTKRFHDGLLMDLLADELI</sequence>
<dbReference type="PANTHER" id="PTHR43792:SF8">
    <property type="entry name" value="[RIBOSOMAL PROTEIN US5]-ALANINE N-ACETYLTRANSFERASE"/>
    <property type="match status" value="1"/>
</dbReference>
<comment type="similarity">
    <text evidence="3">Belongs to the acetyltransferase family. RimJ subfamily.</text>
</comment>
<dbReference type="Proteomes" id="UP000583800">
    <property type="component" value="Unassembled WGS sequence"/>
</dbReference>
<evidence type="ECO:0000313" key="5">
    <source>
        <dbReference type="EMBL" id="MBB6351848.1"/>
    </source>
</evidence>
<feature type="domain" description="N-acetyltransferase" evidence="4">
    <location>
        <begin position="8"/>
        <end position="154"/>
    </location>
</feature>
<keyword evidence="1 5" id="KW-0808">Transferase</keyword>
<dbReference type="EMBL" id="JACHJB010000004">
    <property type="protein sequence ID" value="MBB6351848.1"/>
    <property type="molecule type" value="Genomic_DNA"/>
</dbReference>
<dbReference type="RefSeq" id="WP_185089537.1">
    <property type="nucleotide sequence ID" value="NZ_JACHJB010000004.1"/>
</dbReference>
<evidence type="ECO:0000256" key="3">
    <source>
        <dbReference type="ARBA" id="ARBA00038502"/>
    </source>
</evidence>
<evidence type="ECO:0000256" key="2">
    <source>
        <dbReference type="ARBA" id="ARBA00023315"/>
    </source>
</evidence>